<evidence type="ECO:0000256" key="1">
    <source>
        <dbReference type="ARBA" id="ARBA00000085"/>
    </source>
</evidence>
<dbReference type="FunFam" id="3.30.565.10:FF:000010">
    <property type="entry name" value="Sensor histidine kinase RcsC"/>
    <property type="match status" value="1"/>
</dbReference>
<dbReference type="SUPFAM" id="SSF55874">
    <property type="entry name" value="ATPase domain of HSP90 chaperone/DNA topoisomerase II/histidine kinase"/>
    <property type="match status" value="1"/>
</dbReference>
<evidence type="ECO:0000256" key="5">
    <source>
        <dbReference type="ARBA" id="ARBA00022553"/>
    </source>
</evidence>
<dbReference type="GO" id="GO:0016020">
    <property type="term" value="C:membrane"/>
    <property type="evidence" value="ECO:0007669"/>
    <property type="project" value="UniProtKB-SubCell"/>
</dbReference>
<feature type="transmembrane region" description="Helical" evidence="17">
    <location>
        <begin position="47"/>
        <end position="64"/>
    </location>
</feature>
<dbReference type="InterPro" id="IPR003594">
    <property type="entry name" value="HATPase_dom"/>
</dbReference>
<evidence type="ECO:0000256" key="4">
    <source>
        <dbReference type="ARBA" id="ARBA00012438"/>
    </source>
</evidence>
<dbReference type="PRINTS" id="PR00344">
    <property type="entry name" value="BCTRLSENSOR"/>
</dbReference>
<keyword evidence="23" id="KW-1185">Reference proteome</keyword>
<feature type="domain" description="PAC" evidence="21">
    <location>
        <begin position="210"/>
        <end position="258"/>
    </location>
</feature>
<dbReference type="InterPro" id="IPR000014">
    <property type="entry name" value="PAS"/>
</dbReference>
<dbReference type="InterPro" id="IPR038318">
    <property type="entry name" value="KdpD_sf"/>
</dbReference>
<dbReference type="Gene3D" id="3.30.565.10">
    <property type="entry name" value="Histidine kinase-like ATPase, C-terminal domain"/>
    <property type="match status" value="1"/>
</dbReference>
<dbReference type="PROSITE" id="PS50110">
    <property type="entry name" value="RESPONSE_REGULATORY"/>
    <property type="match status" value="1"/>
</dbReference>
<evidence type="ECO:0000256" key="17">
    <source>
        <dbReference type="SAM" id="Phobius"/>
    </source>
</evidence>
<dbReference type="Gene3D" id="3.40.50.2300">
    <property type="match status" value="1"/>
</dbReference>
<keyword evidence="11 17" id="KW-1133">Transmembrane helix</keyword>
<dbReference type="SUPFAM" id="SSF55785">
    <property type="entry name" value="PYP-like sensor domain (PAS domain)"/>
    <property type="match status" value="5"/>
</dbReference>
<feature type="coiled-coil region" evidence="16">
    <location>
        <begin position="496"/>
        <end position="523"/>
    </location>
</feature>
<feature type="transmembrane region" description="Helical" evidence="17">
    <location>
        <begin position="101"/>
        <end position="121"/>
    </location>
</feature>
<dbReference type="Pfam" id="PF02518">
    <property type="entry name" value="HATPase_c"/>
    <property type="match status" value="1"/>
</dbReference>
<feature type="domain" description="PAC" evidence="21">
    <location>
        <begin position="453"/>
        <end position="505"/>
    </location>
</feature>
<evidence type="ECO:0000259" key="20">
    <source>
        <dbReference type="PROSITE" id="PS50112"/>
    </source>
</evidence>
<evidence type="ECO:0000256" key="13">
    <source>
        <dbReference type="ARBA" id="ARBA00023136"/>
    </source>
</evidence>
<keyword evidence="9 22" id="KW-0418">Kinase</keyword>
<keyword evidence="5 15" id="KW-0597">Phosphoprotein</keyword>
<evidence type="ECO:0000259" key="21">
    <source>
        <dbReference type="PROSITE" id="PS50113"/>
    </source>
</evidence>
<name>A0A367QY48_9NOSO</name>
<dbReference type="AlphaFoldDB" id="A0A367QY48"/>
<comment type="subcellular location">
    <subcellularLocation>
        <location evidence="2">Membrane</location>
        <topology evidence="2">Multi-pass membrane protein</topology>
    </subcellularLocation>
</comment>
<dbReference type="PROSITE" id="PS50113">
    <property type="entry name" value="PAC"/>
    <property type="match status" value="5"/>
</dbReference>
<dbReference type="SMART" id="SM00448">
    <property type="entry name" value="REC"/>
    <property type="match status" value="1"/>
</dbReference>
<dbReference type="SMART" id="SM00387">
    <property type="entry name" value="HATPase_c"/>
    <property type="match status" value="1"/>
</dbReference>
<dbReference type="NCBIfam" id="TIGR00229">
    <property type="entry name" value="sensory_box"/>
    <property type="match status" value="5"/>
</dbReference>
<dbReference type="GO" id="GO:0005524">
    <property type="term" value="F:ATP binding"/>
    <property type="evidence" value="ECO:0007669"/>
    <property type="project" value="UniProtKB-KW"/>
</dbReference>
<dbReference type="InterPro" id="IPR025201">
    <property type="entry name" value="KdpD_TM"/>
</dbReference>
<dbReference type="Pfam" id="PF00512">
    <property type="entry name" value="HisKA"/>
    <property type="match status" value="1"/>
</dbReference>
<feature type="domain" description="PAS" evidence="20">
    <location>
        <begin position="135"/>
        <end position="178"/>
    </location>
</feature>
<evidence type="ECO:0000256" key="8">
    <source>
        <dbReference type="ARBA" id="ARBA00022741"/>
    </source>
</evidence>
<dbReference type="InterPro" id="IPR013656">
    <property type="entry name" value="PAS_4"/>
</dbReference>
<dbReference type="PROSITE" id="PS50112">
    <property type="entry name" value="PAS"/>
    <property type="match status" value="5"/>
</dbReference>
<comment type="caution">
    <text evidence="22">The sequence shown here is derived from an EMBL/GenBank/DDBJ whole genome shotgun (WGS) entry which is preliminary data.</text>
</comment>
<dbReference type="Gene3D" id="1.10.287.130">
    <property type="match status" value="1"/>
</dbReference>
<comment type="catalytic activity">
    <reaction evidence="1">
        <text>ATP + protein L-histidine = ADP + protein N-phospho-L-histidine.</text>
        <dbReference type="EC" id="2.7.13.3"/>
    </reaction>
</comment>
<dbReference type="CDD" id="cd00082">
    <property type="entry name" value="HisKA"/>
    <property type="match status" value="1"/>
</dbReference>
<evidence type="ECO:0000256" key="3">
    <source>
        <dbReference type="ARBA" id="ARBA00006402"/>
    </source>
</evidence>
<dbReference type="GO" id="GO:0000155">
    <property type="term" value="F:phosphorelay sensor kinase activity"/>
    <property type="evidence" value="ECO:0007669"/>
    <property type="project" value="InterPro"/>
</dbReference>
<dbReference type="SMART" id="SM00388">
    <property type="entry name" value="HisKA"/>
    <property type="match status" value="1"/>
</dbReference>
<dbReference type="Pfam" id="PF13426">
    <property type="entry name" value="PAS_9"/>
    <property type="match status" value="3"/>
</dbReference>
<evidence type="ECO:0000256" key="7">
    <source>
        <dbReference type="ARBA" id="ARBA00022692"/>
    </source>
</evidence>
<keyword evidence="6" id="KW-0808">Transferase</keyword>
<keyword evidence="10" id="KW-0067">ATP-binding</keyword>
<dbReference type="SUPFAM" id="SSF47384">
    <property type="entry name" value="Homodimeric domain of signal transducing histidine kinase"/>
    <property type="match status" value="1"/>
</dbReference>
<feature type="domain" description="PAS" evidence="20">
    <location>
        <begin position="259"/>
        <end position="322"/>
    </location>
</feature>
<evidence type="ECO:0000313" key="23">
    <source>
        <dbReference type="Proteomes" id="UP000252107"/>
    </source>
</evidence>
<feature type="modified residue" description="4-aspartylphosphate" evidence="15">
    <location>
        <position position="1086"/>
    </location>
</feature>
<feature type="domain" description="PAS" evidence="20">
    <location>
        <begin position="513"/>
        <end position="583"/>
    </location>
</feature>
<feature type="transmembrane region" description="Helical" evidence="17">
    <location>
        <begin position="70"/>
        <end position="94"/>
    </location>
</feature>
<dbReference type="CDD" id="cd17580">
    <property type="entry name" value="REC_2_DhkD-like"/>
    <property type="match status" value="1"/>
</dbReference>
<reference evidence="22" key="1">
    <citation type="submission" date="2016-04" db="EMBL/GenBank/DDBJ databases">
        <authorList>
            <person name="Tabuchi Yagui T.R."/>
        </authorList>
    </citation>
    <scope>NUCLEOTIDE SEQUENCE [LARGE SCALE GENOMIC DNA]</scope>
    <source>
        <strain evidence="22">NIES-26</strain>
    </source>
</reference>
<dbReference type="EMBL" id="LXQD01000295">
    <property type="protein sequence ID" value="RCJ29136.1"/>
    <property type="molecule type" value="Genomic_DNA"/>
</dbReference>
<dbReference type="InterPro" id="IPR000700">
    <property type="entry name" value="PAS-assoc_C"/>
</dbReference>
<dbReference type="Proteomes" id="UP000252107">
    <property type="component" value="Unassembled WGS sequence"/>
</dbReference>
<evidence type="ECO:0000256" key="6">
    <source>
        <dbReference type="ARBA" id="ARBA00022679"/>
    </source>
</evidence>
<dbReference type="InterPro" id="IPR036890">
    <property type="entry name" value="HATPase_C_sf"/>
</dbReference>
<dbReference type="SUPFAM" id="SSF52172">
    <property type="entry name" value="CheY-like"/>
    <property type="match status" value="1"/>
</dbReference>
<dbReference type="InterPro" id="IPR035965">
    <property type="entry name" value="PAS-like_dom_sf"/>
</dbReference>
<dbReference type="Pfam" id="PF08448">
    <property type="entry name" value="PAS_4"/>
    <property type="match status" value="1"/>
</dbReference>
<dbReference type="Gene3D" id="1.20.120.620">
    <property type="entry name" value="Backbone structure of the membrane domain of e. Coli histidine kinase receptor kdpd"/>
    <property type="match status" value="1"/>
</dbReference>
<feature type="domain" description="PAS" evidence="20">
    <location>
        <begin position="638"/>
        <end position="711"/>
    </location>
</feature>
<feature type="transmembrane region" description="Helical" evidence="17">
    <location>
        <begin position="20"/>
        <end position="40"/>
    </location>
</feature>
<dbReference type="InterPro" id="IPR011006">
    <property type="entry name" value="CheY-like_superfamily"/>
</dbReference>
<dbReference type="Pfam" id="PF00072">
    <property type="entry name" value="Response_reg"/>
    <property type="match status" value="1"/>
</dbReference>
<evidence type="ECO:0000256" key="12">
    <source>
        <dbReference type="ARBA" id="ARBA00023012"/>
    </source>
</evidence>
<dbReference type="InterPro" id="IPR036097">
    <property type="entry name" value="HisK_dim/P_sf"/>
</dbReference>
<feature type="domain" description="PAC" evidence="21">
    <location>
        <begin position="327"/>
        <end position="377"/>
    </location>
</feature>
<evidence type="ECO:0000256" key="16">
    <source>
        <dbReference type="SAM" id="Coils"/>
    </source>
</evidence>
<evidence type="ECO:0000256" key="9">
    <source>
        <dbReference type="ARBA" id="ARBA00022777"/>
    </source>
</evidence>
<dbReference type="InterPro" id="IPR001610">
    <property type="entry name" value="PAC"/>
</dbReference>
<dbReference type="CDD" id="cd16922">
    <property type="entry name" value="HATPase_EvgS-ArcB-TorS-like"/>
    <property type="match status" value="1"/>
</dbReference>
<dbReference type="InterPro" id="IPR001789">
    <property type="entry name" value="Sig_transdc_resp-reg_receiver"/>
</dbReference>
<comment type="similarity">
    <text evidence="3">In the N-terminal section; belongs to the phytochrome family.</text>
</comment>
<proteinExistence type="inferred from homology"/>
<dbReference type="PANTHER" id="PTHR43547">
    <property type="entry name" value="TWO-COMPONENT HISTIDINE KINASE"/>
    <property type="match status" value="1"/>
</dbReference>
<dbReference type="SMART" id="SM00091">
    <property type="entry name" value="PAS"/>
    <property type="match status" value="5"/>
</dbReference>
<evidence type="ECO:0000256" key="10">
    <source>
        <dbReference type="ARBA" id="ARBA00022840"/>
    </source>
</evidence>
<feature type="domain" description="PAS" evidence="20">
    <location>
        <begin position="378"/>
        <end position="450"/>
    </location>
</feature>
<feature type="domain" description="PAC" evidence="21">
    <location>
        <begin position="585"/>
        <end position="637"/>
    </location>
</feature>
<dbReference type="PANTHER" id="PTHR43547:SF2">
    <property type="entry name" value="HYBRID SIGNAL TRANSDUCTION HISTIDINE KINASE C"/>
    <property type="match status" value="1"/>
</dbReference>
<dbReference type="PROSITE" id="PS50109">
    <property type="entry name" value="HIS_KIN"/>
    <property type="match status" value="1"/>
</dbReference>
<evidence type="ECO:0000259" key="18">
    <source>
        <dbReference type="PROSITE" id="PS50109"/>
    </source>
</evidence>
<dbReference type="Pfam" id="PF08447">
    <property type="entry name" value="PAS_3"/>
    <property type="match status" value="1"/>
</dbReference>
<dbReference type="InterPro" id="IPR003661">
    <property type="entry name" value="HisK_dim/P_dom"/>
</dbReference>
<keyword evidence="16" id="KW-0175">Coiled coil</keyword>
<feature type="domain" description="Response regulatory" evidence="19">
    <location>
        <begin position="1037"/>
        <end position="1155"/>
    </location>
</feature>
<keyword evidence="8" id="KW-0547">Nucleotide-binding</keyword>
<evidence type="ECO:0000256" key="2">
    <source>
        <dbReference type="ARBA" id="ARBA00004141"/>
    </source>
</evidence>
<dbReference type="Gene3D" id="3.30.450.20">
    <property type="entry name" value="PAS domain"/>
    <property type="match status" value="5"/>
</dbReference>
<sequence length="1158" mass="130237">MPSASCTKGEATLKGIQPRLRLYAVTLLAVGSAFLLTLLLQPLLTPTIFLLFFAAVAVSAWYGGMEAGLWATALSSLVVSYFFLEPVFSLFVYSLDSKWRLVLFVMVATLISWLNSALRIAKQRLEESMQKLQASEKKFRCLAESDIIGTIVADMSGAIAEANDAFLKMVGYTRQEMLAGRVRWCDMTPPEYLEADARSITELRTTGVCQPFEKEYIRKDGSRVPVLLGSALLENNQQIIGFVLDLTARKQAENALRESQSRYRALTNATIESVVIHENGIVLDANPAFARMFGYEISEVIGMSVTDFLTPESYKSCQDDMQSGDEKYYEVTALKKDGTNFFLEVVVKSYTYQGRQVKVSAGRNITERKQAEAALRESEKRFRRLVESNIFGVAFSNFNGGFHYANDYFLNMVGYSREEMLAGEMRWDTMTPPEYLDLNAKGLEELLKHGVATPFEKEYIRKDGSRVPILIGVALLQEPYDRHQEIITFCLDLTQQQAALQERQRAEQALRQREEELRLITNAVPVFISYVDTQQRYRFNNKKYEEWYGISASETYGKHIQEVVDETVYQSIRPYIERVLLGEQVTYETQLPHKDGTIHYVTITYVPQFNQEGTVEGFVALISDITERKHSEAALKASEERFRKLTEKVRVIPWEVDATTGNFTYVGPQTVEILGYPLTDWYADKFWEEHIHPEDRQWAIEYCIESSLTLDNYEFEYRMLAADGRVVWLYDIVNVVRNGDTPQQLHGFMIDITDRKLSEQEREQLLQREQAARASAEAANRMKDEFLGTLSHELRTPLNAMQGWTQLLRSRKFNETTTAQALETIDRNTKSLAQLIEDVLDVSRIIRGTLRLNTYPVELIPVVEAAIDTVRPAADAKEIRIECRFDPAIGVVMGDANRLQQIVWNLLSNAVKFTSKGGIVTVQLERINSRVQIRVSDTGGGIAPEFLPYVFERFRQADSSTTRSHGGLGLGLAIVRHLVELHGGTVCAESPGVGQGATFIVTLPMKAIAVDISKPKQLLPLNSSEDSNSLPTLNGLRVLVVDDEPDTRQLLTTVLGQYGAQVMAVTSAFEAIDALQKFHPDILVSDIGMPQEDGYALIRKLRALSQEQGGRIPAVALTAYARAEDRTQALLAGFQLHVPKPVNPTELAAVVANLAGRT</sequence>
<evidence type="ECO:0000256" key="14">
    <source>
        <dbReference type="ARBA" id="ARBA00074306"/>
    </source>
</evidence>
<evidence type="ECO:0000259" key="19">
    <source>
        <dbReference type="PROSITE" id="PS50110"/>
    </source>
</evidence>
<dbReference type="InterPro" id="IPR004358">
    <property type="entry name" value="Sig_transdc_His_kin-like_C"/>
</dbReference>
<accession>A0A367QY48</accession>
<evidence type="ECO:0000313" key="22">
    <source>
        <dbReference type="EMBL" id="RCJ29136.1"/>
    </source>
</evidence>
<gene>
    <name evidence="22" type="ORF">A6770_00095</name>
</gene>
<keyword evidence="12" id="KW-0902">Two-component regulatory system</keyword>
<evidence type="ECO:0000256" key="15">
    <source>
        <dbReference type="PROSITE-ProRule" id="PRU00169"/>
    </source>
</evidence>
<protein>
    <recommendedName>
        <fullName evidence="14">Circadian input-output histidine kinase CikA</fullName>
        <ecNumber evidence="4">2.7.13.3</ecNumber>
    </recommendedName>
</protein>
<dbReference type="SMART" id="SM00086">
    <property type="entry name" value="PAC"/>
    <property type="match status" value="5"/>
</dbReference>
<dbReference type="EC" id="2.7.13.3" evidence="4"/>
<dbReference type="InterPro" id="IPR005467">
    <property type="entry name" value="His_kinase_dom"/>
</dbReference>
<dbReference type="CDD" id="cd00130">
    <property type="entry name" value="PAS"/>
    <property type="match status" value="5"/>
</dbReference>
<keyword evidence="13 17" id="KW-0472">Membrane</keyword>
<dbReference type="Pfam" id="PF13493">
    <property type="entry name" value="DUF4118"/>
    <property type="match status" value="1"/>
</dbReference>
<dbReference type="InterPro" id="IPR013655">
    <property type="entry name" value="PAS_fold_3"/>
</dbReference>
<keyword evidence="7 17" id="KW-0812">Transmembrane</keyword>
<feature type="domain" description="Histidine kinase" evidence="18">
    <location>
        <begin position="789"/>
        <end position="1007"/>
    </location>
</feature>
<feature type="domain" description="PAC" evidence="21">
    <location>
        <begin position="713"/>
        <end position="764"/>
    </location>
</feature>
<organism evidence="22 23">
    <name type="scientific">Nostoc minutum NIES-26</name>
    <dbReference type="NCBI Taxonomy" id="1844469"/>
    <lineage>
        <taxon>Bacteria</taxon>
        <taxon>Bacillati</taxon>
        <taxon>Cyanobacteriota</taxon>
        <taxon>Cyanophyceae</taxon>
        <taxon>Nostocales</taxon>
        <taxon>Nostocaceae</taxon>
        <taxon>Nostoc</taxon>
    </lineage>
</organism>
<evidence type="ECO:0000256" key="11">
    <source>
        <dbReference type="ARBA" id="ARBA00022989"/>
    </source>
</evidence>